<evidence type="ECO:0000313" key="4">
    <source>
        <dbReference type="EMBL" id="RGM29048.1"/>
    </source>
</evidence>
<dbReference type="InterPro" id="IPR003719">
    <property type="entry name" value="Phenazine_PhzF-like"/>
</dbReference>
<dbReference type="Gene3D" id="3.10.310.10">
    <property type="entry name" value="Diaminopimelate Epimerase, Chain A, domain 1"/>
    <property type="match status" value="2"/>
</dbReference>
<evidence type="ECO:0000313" key="5">
    <source>
        <dbReference type="Proteomes" id="UP000261016"/>
    </source>
</evidence>
<keyword evidence="7" id="KW-1185">Reference proteome</keyword>
<dbReference type="RefSeq" id="WP_002466950.1">
    <property type="nucleotide sequence ID" value="NZ_CABMFV010000006.1"/>
</dbReference>
<organism evidence="4 5">
    <name type="scientific">Staphylococcus warneri</name>
    <dbReference type="NCBI Taxonomy" id="1292"/>
    <lineage>
        <taxon>Bacteria</taxon>
        <taxon>Bacillati</taxon>
        <taxon>Bacillota</taxon>
        <taxon>Bacilli</taxon>
        <taxon>Bacillales</taxon>
        <taxon>Staphylococcaceae</taxon>
        <taxon>Staphylococcus</taxon>
    </lineage>
</organism>
<feature type="active site" evidence="1">
    <location>
        <position position="47"/>
    </location>
</feature>
<dbReference type="EMBL" id="JAANHJ010000001">
    <property type="protein sequence ID" value="MCG6224781.1"/>
    <property type="molecule type" value="Genomic_DNA"/>
</dbReference>
<dbReference type="AlphaFoldDB" id="A0A6H3FGF4"/>
<accession>A0A6H3FGF4</accession>
<dbReference type="PANTHER" id="PTHR13774">
    <property type="entry name" value="PHENAZINE BIOSYNTHESIS PROTEIN"/>
    <property type="match status" value="1"/>
</dbReference>
<evidence type="ECO:0000256" key="1">
    <source>
        <dbReference type="PIRSR" id="PIRSR016184-1"/>
    </source>
</evidence>
<comment type="caution">
    <text evidence="4">The sequence shown here is derived from an EMBL/GenBank/DDBJ whole genome shotgun (WGS) entry which is preliminary data.</text>
</comment>
<name>A0A6H3FGF4_STAWA</name>
<evidence type="ECO:0000313" key="6">
    <source>
        <dbReference type="Proteomes" id="UP000481807"/>
    </source>
</evidence>
<dbReference type="GO" id="GO:0016853">
    <property type="term" value="F:isomerase activity"/>
    <property type="evidence" value="ECO:0007669"/>
    <property type="project" value="TreeGrafter"/>
</dbReference>
<dbReference type="SUPFAM" id="SSF54506">
    <property type="entry name" value="Diaminopimelate epimerase-like"/>
    <property type="match status" value="1"/>
</dbReference>
<evidence type="ECO:0000313" key="7">
    <source>
        <dbReference type="Proteomes" id="UP000814367"/>
    </source>
</evidence>
<reference evidence="3 6" key="2">
    <citation type="submission" date="2018-08" db="EMBL/GenBank/DDBJ databases">
        <title>Murine metabolic-syndrome-specific gut microbial biobank.</title>
        <authorList>
            <person name="Liu C."/>
        </authorList>
    </citation>
    <scope>NUCLEOTIDE SEQUENCE [LARGE SCALE GENOMIC DNA]</scope>
    <source>
        <strain evidence="3 6">1XD21-27</strain>
    </source>
</reference>
<dbReference type="GO" id="GO:0005737">
    <property type="term" value="C:cytoplasm"/>
    <property type="evidence" value="ECO:0007669"/>
    <property type="project" value="TreeGrafter"/>
</dbReference>
<protein>
    <submittedName>
        <fullName evidence="4">PhzF family phenazine biosynthesis protein</fullName>
    </submittedName>
</protein>
<dbReference type="PANTHER" id="PTHR13774:SF32">
    <property type="entry name" value="ANTISENSE-ENHANCING SEQUENCE 1"/>
    <property type="match status" value="1"/>
</dbReference>
<dbReference type="EMBL" id="QXWP01000005">
    <property type="protein sequence ID" value="NBH31169.1"/>
    <property type="molecule type" value="Genomic_DNA"/>
</dbReference>
<dbReference type="EMBL" id="QSTD01000006">
    <property type="protein sequence ID" value="RGM29048.1"/>
    <property type="molecule type" value="Genomic_DNA"/>
</dbReference>
<evidence type="ECO:0000313" key="3">
    <source>
        <dbReference type="EMBL" id="NBH31169.1"/>
    </source>
</evidence>
<proteinExistence type="predicted"/>
<sequence>MTQLKYMQVDVFANEFYKGNPVAVVFGADHLTDQQMKDIARWTNLSETTFVCQPDNELADYRLRIFTPNNELPFAGHPTVGASFAVLQNGTIPKNEHYLIQESGVGLVKIDIDQDKTFFSLPEPKVSQIEVKQLDGIIKSLDLTKQDIERAAKVNIGAEWLTFQLKDAQSVRDLQPNFELMSKFIYPGTTGVTVFGSYDSEDDVQFEVRSFAPNEGVNEDPVCGSGNGCVAVMVERYDLVKDDEYTNTQGCCIVRNGKINVKQEQPLKIGGHSNIIIEGYITVKEDK</sequence>
<dbReference type="Proteomes" id="UP000814367">
    <property type="component" value="Unassembled WGS sequence"/>
</dbReference>
<dbReference type="Proteomes" id="UP000261016">
    <property type="component" value="Unassembled WGS sequence"/>
</dbReference>
<dbReference type="Proteomes" id="UP000481807">
    <property type="component" value="Unassembled WGS sequence"/>
</dbReference>
<reference evidence="2 7" key="3">
    <citation type="submission" date="2020-03" db="EMBL/GenBank/DDBJ databases">
        <title>Comparative genetics of Staphylococcus warneri persistents from caprine mastitis.</title>
        <authorList>
            <person name="Franca C.A."/>
            <person name="Rosa D.S."/>
            <person name="Silva A."/>
            <person name="Rodrigues D.L.N."/>
            <person name="Santos R.G."/>
            <person name="Castillo R.E.H."/>
            <person name="Moreira M.A.S."/>
            <person name="Lima M.C."/>
            <person name="Gouveia G.V."/>
            <person name="Gouveia J.J.S."/>
            <person name="Souza R.F.S."/>
            <person name="Bertram B."/>
            <person name="Azevedo V."/>
            <person name="Costa M."/>
        </authorList>
    </citation>
    <scope>NUCLEOTIDE SEQUENCE [LARGE SCALE GENOMIC DNA]</scope>
    <source>
        <strain evidence="2 7">Cap 9.2</strain>
    </source>
</reference>
<dbReference type="NCBIfam" id="TIGR00654">
    <property type="entry name" value="PhzF_family"/>
    <property type="match status" value="1"/>
</dbReference>
<evidence type="ECO:0000313" key="2">
    <source>
        <dbReference type="EMBL" id="MCG6224781.1"/>
    </source>
</evidence>
<dbReference type="Pfam" id="PF02567">
    <property type="entry name" value="PhzC-PhzF"/>
    <property type="match status" value="1"/>
</dbReference>
<gene>
    <name evidence="3" type="ORF">D3Z30_09270</name>
    <name evidence="4" type="ORF">DXC19_10405</name>
    <name evidence="2" type="ORF">G8J23_01960</name>
</gene>
<dbReference type="PIRSF" id="PIRSF016184">
    <property type="entry name" value="PhzC_PhzF"/>
    <property type="match status" value="1"/>
</dbReference>
<reference evidence="4 5" key="1">
    <citation type="submission" date="2018-08" db="EMBL/GenBank/DDBJ databases">
        <title>A genome reference for cultivated species of the human gut microbiota.</title>
        <authorList>
            <person name="Zou Y."/>
            <person name="Xue W."/>
            <person name="Luo G."/>
        </authorList>
    </citation>
    <scope>NUCLEOTIDE SEQUENCE [LARGE SCALE GENOMIC DNA]</scope>
    <source>
        <strain evidence="4 5">OM08-17AT</strain>
    </source>
</reference>